<feature type="domain" description="Antitoxin FitA-like ribbon-helix-helix" evidence="1">
    <location>
        <begin position="2"/>
        <end position="40"/>
    </location>
</feature>
<dbReference type="GO" id="GO:0006355">
    <property type="term" value="P:regulation of DNA-templated transcription"/>
    <property type="evidence" value="ECO:0007669"/>
    <property type="project" value="InterPro"/>
</dbReference>
<dbReference type="InterPro" id="IPR053853">
    <property type="entry name" value="FitA-like_RHH"/>
</dbReference>
<organism evidence="2 3">
    <name type="scientific">Ramlibacter lithotrophicus</name>
    <dbReference type="NCBI Taxonomy" id="2606681"/>
    <lineage>
        <taxon>Bacteria</taxon>
        <taxon>Pseudomonadati</taxon>
        <taxon>Pseudomonadota</taxon>
        <taxon>Betaproteobacteria</taxon>
        <taxon>Burkholderiales</taxon>
        <taxon>Comamonadaceae</taxon>
        <taxon>Ramlibacter</taxon>
    </lineage>
</organism>
<dbReference type="AlphaFoldDB" id="A0A7X6I6Y7"/>
<dbReference type="InterPro" id="IPR013321">
    <property type="entry name" value="Arc_rbn_hlx_hlx"/>
</dbReference>
<dbReference type="InterPro" id="IPR010985">
    <property type="entry name" value="Ribbon_hlx_hlx"/>
</dbReference>
<evidence type="ECO:0000313" key="2">
    <source>
        <dbReference type="EMBL" id="NKE66745.1"/>
    </source>
</evidence>
<dbReference type="GO" id="GO:0003677">
    <property type="term" value="F:DNA binding"/>
    <property type="evidence" value="ECO:0007669"/>
    <property type="project" value="UniProtKB-KW"/>
</dbReference>
<protein>
    <submittedName>
        <fullName evidence="2">Arc family DNA-binding protein</fullName>
    </submittedName>
</protein>
<dbReference type="SUPFAM" id="SSF47598">
    <property type="entry name" value="Ribbon-helix-helix"/>
    <property type="match status" value="1"/>
</dbReference>
<dbReference type="Gene3D" id="1.10.1220.10">
    <property type="entry name" value="Met repressor-like"/>
    <property type="match status" value="1"/>
</dbReference>
<evidence type="ECO:0000259" key="1">
    <source>
        <dbReference type="Pfam" id="PF22513"/>
    </source>
</evidence>
<keyword evidence="3" id="KW-1185">Reference proteome</keyword>
<gene>
    <name evidence="2" type="ORF">RAMLITH_13000</name>
</gene>
<proteinExistence type="predicted"/>
<comment type="caution">
    <text evidence="2">The sequence shown here is derived from an EMBL/GenBank/DDBJ whole genome shotgun (WGS) entry which is preliminary data.</text>
</comment>
<dbReference type="Pfam" id="PF22513">
    <property type="entry name" value="FitA-like_RHH"/>
    <property type="match status" value="1"/>
</dbReference>
<dbReference type="EMBL" id="VTOX01000004">
    <property type="protein sequence ID" value="NKE66745.1"/>
    <property type="molecule type" value="Genomic_DNA"/>
</dbReference>
<name>A0A7X6I6Y7_9BURK</name>
<dbReference type="RefSeq" id="WP_168107868.1">
    <property type="nucleotide sequence ID" value="NZ_VTOX01000004.1"/>
</dbReference>
<accession>A0A7X6I6Y7</accession>
<keyword evidence="2" id="KW-0238">DNA-binding</keyword>
<dbReference type="Proteomes" id="UP000521868">
    <property type="component" value="Unassembled WGS sequence"/>
</dbReference>
<evidence type="ECO:0000313" key="3">
    <source>
        <dbReference type="Proteomes" id="UP000521868"/>
    </source>
</evidence>
<reference evidence="2 3" key="1">
    <citation type="journal article" date="2020" name="Nature">
        <title>Bacterial chemolithoautotrophy via manganese oxidation.</title>
        <authorList>
            <person name="Yu H."/>
            <person name="Leadbetter J.R."/>
        </authorList>
    </citation>
    <scope>NUCLEOTIDE SEQUENCE [LARGE SCALE GENOMIC DNA]</scope>
    <source>
        <strain evidence="2 3">RBP-1</strain>
    </source>
</reference>
<sequence>MPNLSIKDVPEDVAEALRQRAARNHRSLQGELMAILHAAVSPPPASPPAADERKFDGRRGTRTIEDIARESRLLYPEPVRGGPLAVDIIRADRDSR</sequence>